<proteinExistence type="predicted"/>
<dbReference type="HOGENOM" id="CLU_069579_0_0_9"/>
<comment type="caution">
    <text evidence="1">The sequence shown here is derived from an EMBL/GenBank/DDBJ whole genome shotgun (WGS) entry which is preliminary data.</text>
</comment>
<reference evidence="1 2" key="2">
    <citation type="submission" date="2009-02" db="EMBL/GenBank/DDBJ databases">
        <title>Draft genome sequence of Holdemania filiformis DSM 12042.</title>
        <authorList>
            <person name="Sudarsanam P."/>
            <person name="Ley R."/>
            <person name="Guruge J."/>
            <person name="Turnbaugh P.J."/>
            <person name="Mahowald M."/>
            <person name="Liep D."/>
            <person name="Gordon J."/>
        </authorList>
    </citation>
    <scope>NUCLEOTIDE SEQUENCE [LARGE SCALE GENOMIC DNA]</scope>
    <source>
        <strain evidence="1 2">DSM 12042</strain>
    </source>
</reference>
<evidence type="ECO:0000313" key="2">
    <source>
        <dbReference type="Proteomes" id="UP000005950"/>
    </source>
</evidence>
<organism evidence="1 2">
    <name type="scientific">Holdemania filiformis DSM 12042</name>
    <dbReference type="NCBI Taxonomy" id="545696"/>
    <lineage>
        <taxon>Bacteria</taxon>
        <taxon>Bacillati</taxon>
        <taxon>Bacillota</taxon>
        <taxon>Erysipelotrichia</taxon>
        <taxon>Erysipelotrichales</taxon>
        <taxon>Erysipelotrichaceae</taxon>
        <taxon>Holdemania</taxon>
    </lineage>
</organism>
<dbReference type="AlphaFoldDB" id="B9YAP0"/>
<dbReference type="GO" id="GO:0003677">
    <property type="term" value="F:DNA binding"/>
    <property type="evidence" value="ECO:0007669"/>
    <property type="project" value="InterPro"/>
</dbReference>
<dbReference type="EMBL" id="ACCF01000184">
    <property type="protein sequence ID" value="EEF66968.1"/>
    <property type="molecule type" value="Genomic_DNA"/>
</dbReference>
<name>B9YAP0_9FIRM</name>
<dbReference type="SUPFAM" id="SSF47413">
    <property type="entry name" value="lambda repressor-like DNA-binding domains"/>
    <property type="match status" value="1"/>
</dbReference>
<dbReference type="eggNOG" id="COG2110">
    <property type="taxonomic scope" value="Bacteria"/>
</dbReference>
<dbReference type="STRING" id="545696.HOLDEFILI_02897"/>
<dbReference type="InterPro" id="IPR010982">
    <property type="entry name" value="Lambda_DNA-bd_dom_sf"/>
</dbReference>
<protein>
    <submittedName>
        <fullName evidence="1">Uncharacterized protein</fullName>
    </submittedName>
</protein>
<accession>B9YAP0</accession>
<sequence length="311" mass="35266">MAKELEFAFTPKAVILIEVSLPQGGDGEFNPALLLTQAYRQALTAAVREHCGSVAILWPKFSLPGISEDDLLSILVQGERELLTEQELWVTLVVEDVRRLRLSDSLINAVSRYIKDHYIQALPREKTGHVLAKVKNFIAPVEAELEENEELTDIPAEETCLFKEQEEAQAPSDKFYAEPKMRSVDPRLFEQLIAQHEESFSESLLRMIDERGMSDPQVYKRANLNRKLFSKIRIQKDYRPSKTTALALAIALELNLDELKVLIGRAGYALTHASKLDIIVEYFIGQGIYDLFQINEVLFAFDQPLLGGRSF</sequence>
<reference evidence="1 2" key="1">
    <citation type="submission" date="2008-12" db="EMBL/GenBank/DDBJ databases">
        <authorList>
            <person name="Fulton L."/>
            <person name="Clifton S."/>
            <person name="Fulton B."/>
            <person name="Xu J."/>
            <person name="Minx P."/>
            <person name="Pepin K.H."/>
            <person name="Johnson M."/>
            <person name="Bhonagiri V."/>
            <person name="Nash W.E."/>
            <person name="Mardis E.R."/>
            <person name="Wilson R.K."/>
        </authorList>
    </citation>
    <scope>NUCLEOTIDE SEQUENCE [LARGE SCALE GENOMIC DNA]</scope>
    <source>
        <strain evidence="1 2">DSM 12042</strain>
    </source>
</reference>
<evidence type="ECO:0000313" key="1">
    <source>
        <dbReference type="EMBL" id="EEF66968.1"/>
    </source>
</evidence>
<dbReference type="Proteomes" id="UP000005950">
    <property type="component" value="Unassembled WGS sequence"/>
</dbReference>
<gene>
    <name evidence="1" type="ORF">HOLDEFILI_02897</name>
</gene>